<comment type="similarity">
    <text evidence="1">Belongs to the lyase 1 family. Argininosuccinate lyase subfamily.</text>
</comment>
<dbReference type="SMR" id="A0A5C0XQ43"/>
<name>A0A5C0XQ43_PYRFU</name>
<feature type="domain" description="Fumarate lyase N-terminal" evidence="4">
    <location>
        <begin position="20"/>
        <end position="294"/>
    </location>
</feature>
<dbReference type="GO" id="GO:0042450">
    <property type="term" value="P:L-arginine biosynthetic process via ornithine"/>
    <property type="evidence" value="ECO:0007669"/>
    <property type="project" value="UniProtKB-UniRule"/>
</dbReference>
<dbReference type="GO" id="GO:0004056">
    <property type="term" value="F:argininosuccinate lyase activity"/>
    <property type="evidence" value="ECO:0007669"/>
    <property type="project" value="UniProtKB-UniRule"/>
</dbReference>
<dbReference type="InterPro" id="IPR009049">
    <property type="entry name" value="Argininosuccinate_lyase"/>
</dbReference>
<dbReference type="CDD" id="cd01359">
    <property type="entry name" value="Argininosuccinate_lyase"/>
    <property type="match status" value="1"/>
</dbReference>
<feature type="region of interest" description="Disordered" evidence="3">
    <location>
        <begin position="440"/>
        <end position="459"/>
    </location>
</feature>
<sequence>MYRKALLGSTRLDILSYISSMEEDREIVEEVIECLIAHVKGLIHSKLIPEEEGEKILKALEELRASKEALFSIEAEDIHEAIEIYLKEKLGKTGGYLPLGRSRNDHVVCALRLKAKKALVEEIGLILELRKALIKKAEENVYTLMPLFTHLQPAQPSTFAHYLSAIIEELEDITKILFSGLGIVDKSSLGAGAIGGTSVLLDRGYMGGILFSDIITNSLYATSSRTFLLYSCFLSVLISIALSRIAEDFVIFSTPNFGYIKLPNEHLSTSSMMPQKKNPVTMEVARAWAGEAIGHLVAMMSILKALPSGYNLDMQEVNKHAFALFSGTIKTLKIFVDAMKRVEVNKENMKKDCDIFPILATDYAEKIAMNTGRPYREVYMEVASIIGEHESTEKIYSELSSKYGISISLEEGIKKPVVGSPNPEDVLEFLEKAKKNVEKDEKKLEELRQNENRDNVYNP</sequence>
<keyword evidence="1 5" id="KW-0456">Lyase</keyword>
<evidence type="ECO:0000256" key="3">
    <source>
        <dbReference type="SAM" id="MobiDB-lite"/>
    </source>
</evidence>
<evidence type="ECO:0000313" key="6">
    <source>
        <dbReference type="Proteomes" id="UP000324354"/>
    </source>
</evidence>
<dbReference type="GO" id="GO:0005829">
    <property type="term" value="C:cytosol"/>
    <property type="evidence" value="ECO:0007669"/>
    <property type="project" value="TreeGrafter"/>
</dbReference>
<dbReference type="PRINTS" id="PR00149">
    <property type="entry name" value="FUMRATELYASE"/>
</dbReference>
<dbReference type="OrthoDB" id="27337at2157"/>
<dbReference type="NCBIfam" id="TIGR00838">
    <property type="entry name" value="argH"/>
    <property type="match status" value="1"/>
</dbReference>
<dbReference type="InterPro" id="IPR022761">
    <property type="entry name" value="Fumarate_lyase_N"/>
</dbReference>
<dbReference type="AlphaFoldDB" id="A0A5C0XQ43"/>
<keyword evidence="1" id="KW-0055">Arginine biosynthesis</keyword>
<proteinExistence type="inferred from homology"/>
<evidence type="ECO:0000259" key="4">
    <source>
        <dbReference type="Pfam" id="PF00206"/>
    </source>
</evidence>
<dbReference type="InterPro" id="IPR024083">
    <property type="entry name" value="Fumarase/histidase_N"/>
</dbReference>
<dbReference type="Gene3D" id="1.10.275.10">
    <property type="entry name" value="Fumarase/aspartase (N-terminal domain)"/>
    <property type="match status" value="1"/>
</dbReference>
<gene>
    <name evidence="1 5" type="primary">argH</name>
    <name evidence="5" type="ORF">PFDSM3638_00985</name>
</gene>
<dbReference type="UniPathway" id="UPA00068">
    <property type="reaction ID" value="UER00114"/>
</dbReference>
<dbReference type="Proteomes" id="UP000324354">
    <property type="component" value="Chromosome"/>
</dbReference>
<dbReference type="EMBL" id="CP023154">
    <property type="protein sequence ID" value="QEK77934.1"/>
    <property type="molecule type" value="Genomic_DNA"/>
</dbReference>
<comment type="catalytic activity">
    <reaction evidence="1">
        <text>2-(N(omega)-L-arginino)succinate = fumarate + L-arginine</text>
        <dbReference type="Rhea" id="RHEA:24020"/>
        <dbReference type="ChEBI" id="CHEBI:29806"/>
        <dbReference type="ChEBI" id="CHEBI:32682"/>
        <dbReference type="ChEBI" id="CHEBI:57472"/>
        <dbReference type="EC" id="4.3.2.1"/>
    </reaction>
</comment>
<keyword evidence="1" id="KW-0963">Cytoplasm</keyword>
<dbReference type="PRINTS" id="PR00145">
    <property type="entry name" value="ARGSUCLYASE"/>
</dbReference>
<dbReference type="InterPro" id="IPR008948">
    <property type="entry name" value="L-Aspartase-like"/>
</dbReference>
<reference evidence="5 6" key="1">
    <citation type="submission" date="2017-08" db="EMBL/GenBank/DDBJ databases">
        <title>Resequencing and Reannotation of the genome of Pyrococcus furiosus type strain DSM3638.</title>
        <authorList>
            <person name="Reichelt R.M."/>
            <person name="Bunk B."/>
        </authorList>
    </citation>
    <scope>NUCLEOTIDE SEQUENCE [LARGE SCALE GENOMIC DNA]</scope>
    <source>
        <strain evidence="5 6">DSM 3638</strain>
    </source>
</reference>
<comment type="pathway">
    <text evidence="1">Amino-acid biosynthesis; L-arginine biosynthesis; L-arginine from L-ornithine and carbamoyl phosphate: step 3/3.</text>
</comment>
<dbReference type="RefSeq" id="WP_011011321.1">
    <property type="nucleotide sequence ID" value="NC_003413.1"/>
</dbReference>
<dbReference type="PANTHER" id="PTHR43814">
    <property type="entry name" value="ARGININOSUCCINATE LYASE"/>
    <property type="match status" value="1"/>
</dbReference>
<protein>
    <recommendedName>
        <fullName evidence="1 2">Argininosuccinate lyase</fullName>
        <shortName evidence="1">ASAL</shortName>
        <ecNumber evidence="1 2">4.3.2.1</ecNumber>
    </recommendedName>
    <alternativeName>
        <fullName evidence="1">Arginosuccinase</fullName>
    </alternativeName>
</protein>
<dbReference type="HAMAP" id="MF_00006">
    <property type="entry name" value="Arg_succ_lyase"/>
    <property type="match status" value="1"/>
</dbReference>
<dbReference type="GeneID" id="13302004"/>
<accession>A0A5C0XQ43</accession>
<comment type="subcellular location">
    <subcellularLocation>
        <location evidence="1">Cytoplasm</location>
    </subcellularLocation>
</comment>
<evidence type="ECO:0000313" key="5">
    <source>
        <dbReference type="EMBL" id="QEK77934.1"/>
    </source>
</evidence>
<dbReference type="GeneID" id="41711999"/>
<dbReference type="PANTHER" id="PTHR43814:SF1">
    <property type="entry name" value="ARGININOSUCCINATE LYASE"/>
    <property type="match status" value="1"/>
</dbReference>
<organism evidence="5 6">
    <name type="scientific">Pyrococcus furiosus (strain ATCC 43587 / DSM 3638 / JCM 8422 / Vc1)</name>
    <dbReference type="NCBI Taxonomy" id="186497"/>
    <lineage>
        <taxon>Archaea</taxon>
        <taxon>Methanobacteriati</taxon>
        <taxon>Methanobacteriota</taxon>
        <taxon>Thermococci</taxon>
        <taxon>Thermococcales</taxon>
        <taxon>Thermococcaceae</taxon>
        <taxon>Pyrococcus</taxon>
    </lineage>
</organism>
<dbReference type="Pfam" id="PF00206">
    <property type="entry name" value="Lyase_1"/>
    <property type="match status" value="1"/>
</dbReference>
<keyword evidence="1" id="KW-0028">Amino-acid biosynthesis</keyword>
<dbReference type="EC" id="4.3.2.1" evidence="1 2"/>
<evidence type="ECO:0000256" key="1">
    <source>
        <dbReference type="HAMAP-Rule" id="MF_00006"/>
    </source>
</evidence>
<dbReference type="SUPFAM" id="SSF48557">
    <property type="entry name" value="L-aspartase-like"/>
    <property type="match status" value="1"/>
</dbReference>
<dbReference type="KEGG" id="pfu:PF0208"/>
<dbReference type="Gene3D" id="1.20.200.10">
    <property type="entry name" value="Fumarase/aspartase (Central domain)"/>
    <property type="match status" value="1"/>
</dbReference>
<dbReference type="InterPro" id="IPR000362">
    <property type="entry name" value="Fumarate_lyase_fam"/>
</dbReference>
<evidence type="ECO:0000256" key="2">
    <source>
        <dbReference type="NCBIfam" id="TIGR00838"/>
    </source>
</evidence>
<dbReference type="Gene3D" id="1.10.40.30">
    <property type="entry name" value="Fumarase/aspartase (C-terminal domain)"/>
    <property type="match status" value="1"/>
</dbReference>